<organism evidence="2 3">
    <name type="scientific">Methanosarcina barkeri str. Wiesmoor</name>
    <dbReference type="NCBI Taxonomy" id="1434109"/>
    <lineage>
        <taxon>Archaea</taxon>
        <taxon>Methanobacteriati</taxon>
        <taxon>Methanobacteriota</taxon>
        <taxon>Stenosarchaea group</taxon>
        <taxon>Methanomicrobia</taxon>
        <taxon>Methanosarcinales</taxon>
        <taxon>Methanosarcinaceae</taxon>
        <taxon>Methanosarcina</taxon>
    </lineage>
</organism>
<dbReference type="Proteomes" id="UP000033038">
    <property type="component" value="Chromosome"/>
</dbReference>
<protein>
    <submittedName>
        <fullName evidence="2">Uncharacterized protein</fullName>
    </submittedName>
</protein>
<proteinExistence type="predicted"/>
<keyword evidence="1" id="KW-0472">Membrane</keyword>
<evidence type="ECO:0000313" key="2">
    <source>
        <dbReference type="EMBL" id="AKB51795.1"/>
    </source>
</evidence>
<keyword evidence="1" id="KW-0812">Transmembrane</keyword>
<evidence type="ECO:0000313" key="3">
    <source>
        <dbReference type="Proteomes" id="UP000033038"/>
    </source>
</evidence>
<sequence length="49" mass="5852">MRKPVVIEKKDIIQISITRNKNHSLRWLIHLKYAIVLVFFFVEGIMEAL</sequence>
<name>A0A0E3QLF0_METBA</name>
<dbReference type="PATRIC" id="fig|1434109.4.peg.3304"/>
<evidence type="ECO:0000256" key="1">
    <source>
        <dbReference type="SAM" id="Phobius"/>
    </source>
</evidence>
<dbReference type="EMBL" id="CP009526">
    <property type="protein sequence ID" value="AKB51795.1"/>
    <property type="molecule type" value="Genomic_DNA"/>
</dbReference>
<keyword evidence="1" id="KW-1133">Transmembrane helix</keyword>
<gene>
    <name evidence="2" type="ORF">MSBRW_2542</name>
</gene>
<dbReference type="AlphaFoldDB" id="A0A0E3QLF0"/>
<feature type="transmembrane region" description="Helical" evidence="1">
    <location>
        <begin position="27"/>
        <end position="46"/>
    </location>
</feature>
<accession>A0A0E3QLF0</accession>
<dbReference type="KEGG" id="mbw:MSBRW_2542"/>
<dbReference type="HOGENOM" id="CLU_3130817_0_0_2"/>
<reference evidence="2 3" key="1">
    <citation type="submission" date="2014-07" db="EMBL/GenBank/DDBJ databases">
        <title>Methanogenic archaea and the global carbon cycle.</title>
        <authorList>
            <person name="Henriksen J.R."/>
            <person name="Luke J."/>
            <person name="Reinhart S."/>
            <person name="Benedict M.N."/>
            <person name="Youngblut N.D."/>
            <person name="Metcalf M.E."/>
            <person name="Whitaker R.J."/>
            <person name="Metcalf W.W."/>
        </authorList>
    </citation>
    <scope>NUCLEOTIDE SEQUENCE [LARGE SCALE GENOMIC DNA]</scope>
    <source>
        <strain evidence="2 3">Wiesmoor</strain>
    </source>
</reference>